<feature type="compositionally biased region" description="Acidic residues" evidence="3">
    <location>
        <begin position="1519"/>
        <end position="1536"/>
    </location>
</feature>
<dbReference type="InParanoid" id="A0A0G4EH64"/>
<dbReference type="SUPFAM" id="SSF47473">
    <property type="entry name" value="EF-hand"/>
    <property type="match status" value="1"/>
</dbReference>
<feature type="domain" description="EF-hand" evidence="4">
    <location>
        <begin position="596"/>
        <end position="631"/>
    </location>
</feature>
<evidence type="ECO:0000256" key="3">
    <source>
        <dbReference type="SAM" id="MobiDB-lite"/>
    </source>
</evidence>
<accession>A0A0G4EH64</accession>
<feature type="domain" description="EF-hand" evidence="4">
    <location>
        <begin position="729"/>
        <end position="764"/>
    </location>
</feature>
<gene>
    <name evidence="5" type="ORF">Vbra_11784</name>
</gene>
<dbReference type="Proteomes" id="UP000041254">
    <property type="component" value="Unassembled WGS sequence"/>
</dbReference>
<evidence type="ECO:0000256" key="2">
    <source>
        <dbReference type="SAM" id="Coils"/>
    </source>
</evidence>
<dbReference type="InterPro" id="IPR011992">
    <property type="entry name" value="EF-hand-dom_pair"/>
</dbReference>
<keyword evidence="1" id="KW-0106">Calcium</keyword>
<keyword evidence="6" id="KW-1185">Reference proteome</keyword>
<dbReference type="GO" id="GO:0005509">
    <property type="term" value="F:calcium ion binding"/>
    <property type="evidence" value="ECO:0007669"/>
    <property type="project" value="InterPro"/>
</dbReference>
<dbReference type="VEuPathDB" id="CryptoDB:Vbra_11784"/>
<feature type="region of interest" description="Disordered" evidence="3">
    <location>
        <begin position="112"/>
        <end position="131"/>
    </location>
</feature>
<feature type="region of interest" description="Disordered" evidence="3">
    <location>
        <begin position="394"/>
        <end position="423"/>
    </location>
</feature>
<dbReference type="PROSITE" id="PS00018">
    <property type="entry name" value="EF_HAND_1"/>
    <property type="match status" value="2"/>
</dbReference>
<reference evidence="5 6" key="1">
    <citation type="submission" date="2014-11" db="EMBL/GenBank/DDBJ databases">
        <authorList>
            <person name="Zhu J."/>
            <person name="Qi W."/>
            <person name="Song R."/>
        </authorList>
    </citation>
    <scope>NUCLEOTIDE SEQUENCE [LARGE SCALE GENOMIC DNA]</scope>
</reference>
<name>A0A0G4EH64_VITBC</name>
<evidence type="ECO:0000256" key="1">
    <source>
        <dbReference type="ARBA" id="ARBA00022837"/>
    </source>
</evidence>
<feature type="region of interest" description="Disordered" evidence="3">
    <location>
        <begin position="19"/>
        <end position="40"/>
    </location>
</feature>
<protein>
    <recommendedName>
        <fullName evidence="4">EF-hand domain-containing protein</fullName>
    </recommendedName>
</protein>
<organism evidence="5 6">
    <name type="scientific">Vitrella brassicaformis (strain CCMP3155)</name>
    <dbReference type="NCBI Taxonomy" id="1169540"/>
    <lineage>
        <taxon>Eukaryota</taxon>
        <taxon>Sar</taxon>
        <taxon>Alveolata</taxon>
        <taxon>Colpodellida</taxon>
        <taxon>Vitrellaceae</taxon>
        <taxon>Vitrella</taxon>
    </lineage>
</organism>
<keyword evidence="2" id="KW-0175">Coiled coil</keyword>
<feature type="region of interest" description="Disordered" evidence="3">
    <location>
        <begin position="1514"/>
        <end position="1536"/>
    </location>
</feature>
<dbReference type="Pfam" id="PF13499">
    <property type="entry name" value="EF-hand_7"/>
    <property type="match status" value="1"/>
</dbReference>
<feature type="compositionally biased region" description="Polar residues" evidence="3">
    <location>
        <begin position="404"/>
        <end position="423"/>
    </location>
</feature>
<feature type="coiled-coil region" evidence="2">
    <location>
        <begin position="928"/>
        <end position="962"/>
    </location>
</feature>
<dbReference type="CDD" id="cd00051">
    <property type="entry name" value="EFh"/>
    <property type="match status" value="1"/>
</dbReference>
<dbReference type="InterPro" id="IPR002048">
    <property type="entry name" value="EF_hand_dom"/>
</dbReference>
<feature type="region of interest" description="Disordered" evidence="3">
    <location>
        <begin position="1414"/>
        <end position="1433"/>
    </location>
</feature>
<dbReference type="SMART" id="SM00054">
    <property type="entry name" value="EFh"/>
    <property type="match status" value="4"/>
</dbReference>
<dbReference type="PROSITE" id="PS50222">
    <property type="entry name" value="EF_HAND_2"/>
    <property type="match status" value="2"/>
</dbReference>
<evidence type="ECO:0000313" key="5">
    <source>
        <dbReference type="EMBL" id="CEL95354.1"/>
    </source>
</evidence>
<feature type="region of interest" description="Disordered" evidence="3">
    <location>
        <begin position="1369"/>
        <end position="1392"/>
    </location>
</feature>
<dbReference type="InterPro" id="IPR018247">
    <property type="entry name" value="EF_Hand_1_Ca_BS"/>
</dbReference>
<sequence length="1650" mass="183908">MWGLGGGDDWTVTVTAARSMKSGKKAQRKGESPPPVPSICPQDSKEALLPILNTAAVDAQVYFQQLPAFLNQIDAHAISEACALFDSVTPSIIPLIACIFYEVECLKPADALPENGDQTKRDASKGAKSRKRKAVEPTIKVADAADVSAYLSEQERISIRTFLERARDFFCRGVFDYLEDAYVEEQCEAFRVAKTEPLLQLLKDIAADVKDKSDLSSEDLRHRRETLKRKQLNKLFVLEQLRAFRAGEGALLTNAKDVADSPEVRKQLERLYRRLIAHPVQATSPAEPDKAAALTSQPPISPTTPISAAFASLGFSPDTSPLAKRGTVQRRQSRVTFGKYSDTSASGSAQGSCGWDTYEWSGASPQPIMSGWSGAYDSADRILTLEDRNEFEAKKKSGRLWTDQPETQPGAQESPSASSVFSRAPTSISLLSYTAPIPMTGGKEHDDDSSPKSVLKVPRAAAEGAYAAVSSMRDMSERFAAWLAGKQKLCVEVPRHAGQEKERDTVVIVGDKTDLLNQCPYLEEILLEQRQRHEELREAVHEGAVRRHHEMTAGFLDEGEAPQRAKEGGIEKLKKLNAADADFSTLVDYILKYLLTNYGSIKKGFESLDVNEDGTLDMVDFEETMRQWGINKNAAQQIFLAVDVRQDGEIDLATLQRFFRWQLTEESDAPVMSLVDQFGKSDASLLMEIREKLLLRYGSVARAFSMIDVNKDQGLSQEEFIKAAGRIRICREDGMRLFQLMDLDRSGTVDMSEFQTALKDHQLDITGFTSFEDSALLSAFRLKLLKVYGSLPAAEDAFLEALTPSPSMRRRRSKLMGPSLMMGATVTAAGGDGQGPGGIDGENREIKYGSTLSLMDWLDLVQELALPMSEEEATAVHSVLDKTESGSIALSALFAAVRGGVLREGEQKSVVPSFLTDHHFNQFLDTFKDVRTEAMREVEEELQRQRSELDNLEAEAMVEATAFVSDHFDRLIESINRQRDKTLKALTVHLQTLTHMHKTRLEDAQKRVKETWSAKLQEWEDAVTHLTDKAAMEEEAKAHDHFPSGWDCVQLLKLSCWLRCDVKNRLIYHIANTFADVAFHAKWQETETEQYVTPDVLREIISRVPINTLSSLLEEWRVREKEMARLSVSEVRKESGLTFALSEEEKAKRAPQWSLKPLIDNEIRDRRLMAENLYKSWSLPVLKAARLRGQEEFPDLLEREIHHKTRRGQIRLYSEPRDAVDIDGYVATLACDKRYATVHATVECTAQELQKADRAFKPAEEHQTDDAQKPGPMRRAVTVRLVDEGAPEPFRATAGPKKTGRARLQTRRTAELILSIPPVPSQPPPRTFRSYFEVEILSLPNLYGAWGQVCIGLDAPRVTQNDVNLALPGQEGLPFPQKDRPAQAATTQKDGYVSPEAVSDETMLHMTTLAQGEEAGTCQQEGEQAPRSPSFPFKPDLSEAKSVGSRGGVVLQTNGVLHAFGEGIDTGHKLSTGDTLGIYVDQRGRGRSRRHRPYVLFTVNGIVLEGQELVERRRFQQQQEDDQAAEETDGDDEYPADDLRASFQRESSASRPSPPGIPIPNPQQYVLIPCACLYQILPPYHAIDETKLSIKERSSLKELLSPCAVRFNLSGPFKYRPGNSVAGYGWEPFDLNRDDMGDEGSSIGTLDFGT</sequence>
<evidence type="ECO:0000259" key="4">
    <source>
        <dbReference type="PROSITE" id="PS50222"/>
    </source>
</evidence>
<evidence type="ECO:0000313" key="6">
    <source>
        <dbReference type="Proteomes" id="UP000041254"/>
    </source>
</evidence>
<dbReference type="Gene3D" id="1.10.238.10">
    <property type="entry name" value="EF-hand"/>
    <property type="match status" value="2"/>
</dbReference>
<dbReference type="EMBL" id="CDMY01000227">
    <property type="protein sequence ID" value="CEL95354.1"/>
    <property type="molecule type" value="Genomic_DNA"/>
</dbReference>
<proteinExistence type="predicted"/>